<gene>
    <name evidence="1" type="ORF">F2Q69_00044666</name>
</gene>
<dbReference type="AlphaFoldDB" id="A0A8S9NGT3"/>
<dbReference type="Proteomes" id="UP000712600">
    <property type="component" value="Unassembled WGS sequence"/>
</dbReference>
<comment type="caution">
    <text evidence="1">The sequence shown here is derived from an EMBL/GenBank/DDBJ whole genome shotgun (WGS) entry which is preliminary data.</text>
</comment>
<name>A0A8S9NGT3_BRACR</name>
<sequence length="107" mass="12525">MSDKIRGMMRILRRGHSNWSTFDRTRIQTVFALPVRTDKALNFHQLPLYSFNFGGQCTDDPFYQLVCLFSGVEIQLRLHRVGAWRVDVDRCGEAVVDRCVVVSFDRW</sequence>
<evidence type="ECO:0000313" key="1">
    <source>
        <dbReference type="EMBL" id="KAF3503780.1"/>
    </source>
</evidence>
<evidence type="ECO:0000313" key="2">
    <source>
        <dbReference type="Proteomes" id="UP000712600"/>
    </source>
</evidence>
<protein>
    <submittedName>
        <fullName evidence="1">Uncharacterized protein</fullName>
    </submittedName>
</protein>
<dbReference type="EMBL" id="QGKX02001621">
    <property type="protein sequence ID" value="KAF3503780.1"/>
    <property type="molecule type" value="Genomic_DNA"/>
</dbReference>
<reference evidence="1" key="1">
    <citation type="submission" date="2019-12" db="EMBL/GenBank/DDBJ databases">
        <title>Genome sequencing and annotation of Brassica cretica.</title>
        <authorList>
            <person name="Studholme D.J."/>
            <person name="Sarris P."/>
        </authorList>
    </citation>
    <scope>NUCLEOTIDE SEQUENCE</scope>
    <source>
        <strain evidence="1">PFS-109/04</strain>
        <tissue evidence="1">Leaf</tissue>
    </source>
</reference>
<accession>A0A8S9NGT3</accession>
<proteinExistence type="predicted"/>
<organism evidence="1 2">
    <name type="scientific">Brassica cretica</name>
    <name type="common">Mustard</name>
    <dbReference type="NCBI Taxonomy" id="69181"/>
    <lineage>
        <taxon>Eukaryota</taxon>
        <taxon>Viridiplantae</taxon>
        <taxon>Streptophyta</taxon>
        <taxon>Embryophyta</taxon>
        <taxon>Tracheophyta</taxon>
        <taxon>Spermatophyta</taxon>
        <taxon>Magnoliopsida</taxon>
        <taxon>eudicotyledons</taxon>
        <taxon>Gunneridae</taxon>
        <taxon>Pentapetalae</taxon>
        <taxon>rosids</taxon>
        <taxon>malvids</taxon>
        <taxon>Brassicales</taxon>
        <taxon>Brassicaceae</taxon>
        <taxon>Brassiceae</taxon>
        <taxon>Brassica</taxon>
    </lineage>
</organism>